<reference evidence="3" key="2">
    <citation type="journal article" date="2014" name="ISME J.">
        <title>Microbial stratification in low pH oxic and suboxic macroscopic growths along an acid mine drainage.</title>
        <authorList>
            <person name="Mendez-Garcia C."/>
            <person name="Mesa V."/>
            <person name="Sprenger R.R."/>
            <person name="Richter M."/>
            <person name="Diez M.S."/>
            <person name="Solano J."/>
            <person name="Bargiela R."/>
            <person name="Golyshina O.V."/>
            <person name="Manteca A."/>
            <person name="Ramos J.L."/>
            <person name="Gallego J.R."/>
            <person name="Llorente I."/>
            <person name="Martins Dos Santos V.A."/>
            <person name="Jensen O.N."/>
            <person name="Pelaez A.I."/>
            <person name="Sanchez J."/>
            <person name="Ferrer M."/>
        </authorList>
    </citation>
    <scope>NUCLEOTIDE SEQUENCE</scope>
</reference>
<sequence length="94" mass="10355">MQIGDIVRSMQGRDAGHIYLIVGITTERVLVADGVTRTVKQPKLKNPKHLTPFGAAPQETLERLTAGHHLSNDEIRQLIGTYVQQEGGDPDAKR</sequence>
<protein>
    <submittedName>
        <fullName evidence="3">Uncharacterized protein</fullName>
    </submittedName>
</protein>
<name>T0XZ22_9ZZZZ</name>
<dbReference type="AlphaFoldDB" id="T0XZ22"/>
<evidence type="ECO:0000313" key="3">
    <source>
        <dbReference type="EMBL" id="EQD28006.1"/>
    </source>
</evidence>
<reference evidence="3" key="1">
    <citation type="submission" date="2013-08" db="EMBL/GenBank/DDBJ databases">
        <authorList>
            <person name="Mendez C."/>
            <person name="Richter M."/>
            <person name="Ferrer M."/>
            <person name="Sanchez J."/>
        </authorList>
    </citation>
    <scope>NUCLEOTIDE SEQUENCE</scope>
</reference>
<dbReference type="EMBL" id="AUZX01015838">
    <property type="protein sequence ID" value="EQD28006.1"/>
    <property type="molecule type" value="Genomic_DNA"/>
</dbReference>
<evidence type="ECO:0000256" key="1">
    <source>
        <dbReference type="ARBA" id="ARBA00022980"/>
    </source>
</evidence>
<accession>T0XZ22</accession>
<gene>
    <name evidence="3" type="ORF">B1A_21429</name>
</gene>
<dbReference type="InterPro" id="IPR041985">
    <property type="entry name" value="Ribosomal_eL14_KOW"/>
</dbReference>
<dbReference type="SUPFAM" id="SSF50104">
    <property type="entry name" value="Translation proteins SH3-like domain"/>
    <property type="match status" value="1"/>
</dbReference>
<dbReference type="GO" id="GO:1990904">
    <property type="term" value="C:ribonucleoprotein complex"/>
    <property type="evidence" value="ECO:0007669"/>
    <property type="project" value="UniProtKB-KW"/>
</dbReference>
<dbReference type="CDD" id="cd06088">
    <property type="entry name" value="KOW_RPL14"/>
    <property type="match status" value="1"/>
</dbReference>
<proteinExistence type="predicted"/>
<evidence type="ECO:0000256" key="2">
    <source>
        <dbReference type="ARBA" id="ARBA00023274"/>
    </source>
</evidence>
<keyword evidence="1" id="KW-0689">Ribosomal protein</keyword>
<comment type="caution">
    <text evidence="3">The sequence shown here is derived from an EMBL/GenBank/DDBJ whole genome shotgun (WGS) entry which is preliminary data.</text>
</comment>
<organism evidence="3">
    <name type="scientific">mine drainage metagenome</name>
    <dbReference type="NCBI Taxonomy" id="410659"/>
    <lineage>
        <taxon>unclassified sequences</taxon>
        <taxon>metagenomes</taxon>
        <taxon>ecological metagenomes</taxon>
    </lineage>
</organism>
<keyword evidence="2" id="KW-0687">Ribonucleoprotein</keyword>
<dbReference type="InterPro" id="IPR008991">
    <property type="entry name" value="Translation_prot_SH3-like_sf"/>
</dbReference>
<dbReference type="GO" id="GO:0005840">
    <property type="term" value="C:ribosome"/>
    <property type="evidence" value="ECO:0007669"/>
    <property type="project" value="UniProtKB-KW"/>
</dbReference>